<comment type="similarity">
    <text evidence="2">Belongs to the autoinducer-2 exporter (AI-2E) (TC 2.A.86) family.</text>
</comment>
<evidence type="ECO:0000256" key="2">
    <source>
        <dbReference type="ARBA" id="ARBA00009773"/>
    </source>
</evidence>
<dbReference type="PANTHER" id="PTHR21716">
    <property type="entry name" value="TRANSMEMBRANE PROTEIN"/>
    <property type="match status" value="1"/>
</dbReference>
<feature type="transmembrane region" description="Helical" evidence="9">
    <location>
        <begin position="315"/>
        <end position="336"/>
    </location>
</feature>
<dbReference type="STRING" id="1235802.C823_01429"/>
<evidence type="ECO:0000256" key="9">
    <source>
        <dbReference type="SAM" id="Phobius"/>
    </source>
</evidence>
<evidence type="ECO:0000256" key="1">
    <source>
        <dbReference type="ARBA" id="ARBA00004651"/>
    </source>
</evidence>
<evidence type="ECO:0000313" key="11">
    <source>
        <dbReference type="Proteomes" id="UP000012589"/>
    </source>
</evidence>
<dbReference type="InterPro" id="IPR002549">
    <property type="entry name" value="AI-2E-like"/>
</dbReference>
<dbReference type="HOGENOM" id="CLU_031275_2_0_9"/>
<keyword evidence="3" id="KW-0813">Transport</keyword>
<accession>N2AY38</accession>
<feature type="transmembrane region" description="Helical" evidence="9">
    <location>
        <begin position="25"/>
        <end position="49"/>
    </location>
</feature>
<feature type="transmembrane region" description="Helical" evidence="9">
    <location>
        <begin position="371"/>
        <end position="390"/>
    </location>
</feature>
<keyword evidence="11" id="KW-1185">Reference proteome</keyword>
<dbReference type="eggNOG" id="COG0628">
    <property type="taxonomic scope" value="Bacteria"/>
</dbReference>
<evidence type="ECO:0000313" key="10">
    <source>
        <dbReference type="EMBL" id="EMZ33011.1"/>
    </source>
</evidence>
<gene>
    <name evidence="10" type="ORF">C823_01429</name>
</gene>
<keyword evidence="5 9" id="KW-0812">Transmembrane</keyword>
<dbReference type="GO" id="GO:0055085">
    <property type="term" value="P:transmembrane transport"/>
    <property type="evidence" value="ECO:0007669"/>
    <property type="project" value="TreeGrafter"/>
</dbReference>
<keyword evidence="6 9" id="KW-1133">Transmembrane helix</keyword>
<dbReference type="GO" id="GO:0005886">
    <property type="term" value="C:plasma membrane"/>
    <property type="evidence" value="ECO:0007669"/>
    <property type="project" value="UniProtKB-SubCell"/>
</dbReference>
<evidence type="ECO:0000256" key="4">
    <source>
        <dbReference type="ARBA" id="ARBA00022475"/>
    </source>
</evidence>
<dbReference type="EMBL" id="AQFT01000041">
    <property type="protein sequence ID" value="EMZ33011.1"/>
    <property type="molecule type" value="Genomic_DNA"/>
</dbReference>
<evidence type="ECO:0000256" key="6">
    <source>
        <dbReference type="ARBA" id="ARBA00022989"/>
    </source>
</evidence>
<evidence type="ECO:0000256" key="8">
    <source>
        <dbReference type="SAM" id="MobiDB-lite"/>
    </source>
</evidence>
<sequence length="453" mass="50680">MEKDEKKQTIRQQLKPGSDWNIRPYLAMGLTCFIVFSCCILVVCLLFRFKDIKSVFHMLVGIAQPILYGLAIGYLINPIMMFFERYLLKFADRKGAKRKLRRMIRTISSILAVLVFILVIVLLISMVIPEISANVSNLVDTLPAQINSFIVHLNDWEYGNHKMIAVVEEYLMTAADWMEDFLKNSLLPQTKDYVATVTSGVLNVLNVFKNLVIGLVVSIYVMCEKESFEGQTKKIIFALLPARAANQVIQVFHTTNEIFGGFIKGKLLDSLIIGIICYIVLCIIKMPYTLLVSVIVGVTNIIPFFGPFIGAIPSAFLILLVDPLYAVYFVIFVVILQQVDGNIIGPKILGDSTGLSSFWVMFAILVGSGLFGVMGMLLGCPVFAVIYYIVQKVVHFFLKKKKLPVETGVYIEATGVGPSDGRLWYGKYADEKNSEQKVANREKSEGATEDEKA</sequence>
<keyword evidence="7 9" id="KW-0472">Membrane</keyword>
<feature type="region of interest" description="Disordered" evidence="8">
    <location>
        <begin position="433"/>
        <end position="453"/>
    </location>
</feature>
<keyword evidence="4" id="KW-1003">Cell membrane</keyword>
<comment type="subcellular location">
    <subcellularLocation>
        <location evidence="1">Cell membrane</location>
        <topology evidence="1">Multi-pass membrane protein</topology>
    </subcellularLocation>
</comment>
<dbReference type="Pfam" id="PF01594">
    <property type="entry name" value="AI-2E_transport"/>
    <property type="match status" value="1"/>
</dbReference>
<dbReference type="PANTHER" id="PTHR21716:SF53">
    <property type="entry name" value="PERMEASE PERM-RELATED"/>
    <property type="match status" value="1"/>
</dbReference>
<comment type="caution">
    <text evidence="10">The sequence shown here is derived from an EMBL/GenBank/DDBJ whole genome shotgun (WGS) entry which is preliminary data.</text>
</comment>
<feature type="transmembrane region" description="Helical" evidence="9">
    <location>
        <begin position="55"/>
        <end position="83"/>
    </location>
</feature>
<feature type="transmembrane region" description="Helical" evidence="9">
    <location>
        <begin position="258"/>
        <end position="281"/>
    </location>
</feature>
<name>N2AY38_9FIRM</name>
<dbReference type="PATRIC" id="fig|1235802.3.peg.1518"/>
<organism evidence="10 11">
    <name type="scientific">Eubacterium plexicaudatum ASF492</name>
    <dbReference type="NCBI Taxonomy" id="1235802"/>
    <lineage>
        <taxon>Bacteria</taxon>
        <taxon>Bacillati</taxon>
        <taxon>Bacillota</taxon>
        <taxon>Clostridia</taxon>
        <taxon>Eubacteriales</taxon>
        <taxon>Eubacteriaceae</taxon>
        <taxon>Eubacterium</taxon>
    </lineage>
</organism>
<protein>
    <recommendedName>
        <fullName evidence="12">AI-2E family transporter</fullName>
    </recommendedName>
</protein>
<evidence type="ECO:0000256" key="3">
    <source>
        <dbReference type="ARBA" id="ARBA00022448"/>
    </source>
</evidence>
<evidence type="ECO:0000256" key="7">
    <source>
        <dbReference type="ARBA" id="ARBA00023136"/>
    </source>
</evidence>
<evidence type="ECO:0000256" key="5">
    <source>
        <dbReference type="ARBA" id="ARBA00022692"/>
    </source>
</evidence>
<reference evidence="10 11" key="1">
    <citation type="journal article" date="2014" name="Genome Announc.">
        <title>Draft genome sequences of the altered schaedler flora, a defined bacterial community from gnotobiotic mice.</title>
        <authorList>
            <person name="Wannemuehler M.J."/>
            <person name="Overstreet A.M."/>
            <person name="Ward D.V."/>
            <person name="Phillips G.J."/>
        </authorList>
    </citation>
    <scope>NUCLEOTIDE SEQUENCE [LARGE SCALE GENOMIC DNA]</scope>
    <source>
        <strain evidence="10 11">ASF492</strain>
    </source>
</reference>
<feature type="transmembrane region" description="Helical" evidence="9">
    <location>
        <begin position="104"/>
        <end position="128"/>
    </location>
</feature>
<dbReference type="AlphaFoldDB" id="N2AY38"/>
<feature type="transmembrane region" description="Helical" evidence="9">
    <location>
        <begin position="288"/>
        <end position="309"/>
    </location>
</feature>
<feature type="transmembrane region" description="Helical" evidence="9">
    <location>
        <begin position="201"/>
        <end position="223"/>
    </location>
</feature>
<dbReference type="OrthoDB" id="9793390at2"/>
<evidence type="ECO:0008006" key="12">
    <source>
        <dbReference type="Google" id="ProtNLM"/>
    </source>
</evidence>
<proteinExistence type="inferred from homology"/>
<dbReference type="Proteomes" id="UP000012589">
    <property type="component" value="Unassembled WGS sequence"/>
</dbReference>